<accession>A0ABD6BZQ8</accession>
<keyword evidence="2" id="KW-1185">Reference proteome</keyword>
<sequence>MTTTTLPIESLLEAADIPSDASIHDFEWTDDGLEIEYSES</sequence>
<dbReference type="AlphaFoldDB" id="A0ABD6BZQ8"/>
<reference evidence="1 2" key="1">
    <citation type="journal article" date="2019" name="Int. J. Syst. Evol. Microbiol.">
        <title>The Global Catalogue of Microorganisms (GCM) 10K type strain sequencing project: providing services to taxonomists for standard genome sequencing and annotation.</title>
        <authorList>
            <consortium name="The Broad Institute Genomics Platform"/>
            <consortium name="The Broad Institute Genome Sequencing Center for Infectious Disease"/>
            <person name="Wu L."/>
            <person name="Ma J."/>
        </authorList>
    </citation>
    <scope>NUCLEOTIDE SEQUENCE [LARGE SCALE GENOMIC DNA]</scope>
    <source>
        <strain evidence="1 2">CGMCC 1.12689</strain>
    </source>
</reference>
<evidence type="ECO:0000313" key="2">
    <source>
        <dbReference type="Proteomes" id="UP001597185"/>
    </source>
</evidence>
<name>A0ABD6BZQ8_9EURY</name>
<protein>
    <recommendedName>
        <fullName evidence="3">Halobacterial output domain-containing protein</fullName>
    </recommendedName>
</protein>
<dbReference type="Proteomes" id="UP001597185">
    <property type="component" value="Unassembled WGS sequence"/>
</dbReference>
<evidence type="ECO:0008006" key="3">
    <source>
        <dbReference type="Google" id="ProtNLM"/>
    </source>
</evidence>
<dbReference type="EMBL" id="JBHUDB010000002">
    <property type="protein sequence ID" value="MFD1570090.1"/>
    <property type="molecule type" value="Genomic_DNA"/>
</dbReference>
<proteinExistence type="predicted"/>
<evidence type="ECO:0000313" key="1">
    <source>
        <dbReference type="EMBL" id="MFD1570090.1"/>
    </source>
</evidence>
<gene>
    <name evidence="1" type="ORF">ACFR9T_05750</name>
</gene>
<dbReference type="RefSeq" id="WP_256418027.1">
    <property type="nucleotide sequence ID" value="NZ_JANHDL010000004.1"/>
</dbReference>
<organism evidence="1 2">
    <name type="scientific">Halorubrum laminariae</name>
    <dbReference type="NCBI Taxonomy" id="1433523"/>
    <lineage>
        <taxon>Archaea</taxon>
        <taxon>Methanobacteriati</taxon>
        <taxon>Methanobacteriota</taxon>
        <taxon>Stenosarchaea group</taxon>
        <taxon>Halobacteria</taxon>
        <taxon>Halobacteriales</taxon>
        <taxon>Haloferacaceae</taxon>
        <taxon>Halorubrum</taxon>
    </lineage>
</organism>
<comment type="caution">
    <text evidence="1">The sequence shown here is derived from an EMBL/GenBank/DDBJ whole genome shotgun (WGS) entry which is preliminary data.</text>
</comment>